<name>A0A150FZG1_GONPE</name>
<dbReference type="EMBL" id="LSYV01000107">
    <property type="protein sequence ID" value="KXZ43003.1"/>
    <property type="molecule type" value="Genomic_DNA"/>
</dbReference>
<accession>A0A150FZG1</accession>
<evidence type="ECO:0000313" key="1">
    <source>
        <dbReference type="EMBL" id="KXZ43003.1"/>
    </source>
</evidence>
<proteinExistence type="predicted"/>
<dbReference type="OrthoDB" id="560502at2759"/>
<evidence type="ECO:0000313" key="2">
    <source>
        <dbReference type="Proteomes" id="UP000075714"/>
    </source>
</evidence>
<dbReference type="AlphaFoldDB" id="A0A150FZG1"/>
<comment type="caution">
    <text evidence="1">The sequence shown here is derived from an EMBL/GenBank/DDBJ whole genome shotgun (WGS) entry which is preliminary data.</text>
</comment>
<dbReference type="Proteomes" id="UP000075714">
    <property type="component" value="Unassembled WGS sequence"/>
</dbReference>
<sequence length="604" mass="62067">MGPITVTTSALLFYICMPYKYGGLTIKAKHTKESLAAGGAVQAGPGGSALTGSALLRAGTYRPLDVQSVEVAGHLVVVGSGDGEGGGGEAAAGGGTAATTLDLSAFQDGPAFLMLTGSYLELHNLTVLLPPAPSEALTAQPPTVLSHVIGGSPARVTLSGVRLVLTTQTELAAYTRQVCDPQRWAFNLRRLEVLRGEVLFGNGSMPLGWAPPLQAAFASTTPPSSVRSPAAALLLRTVVTCCGGDGAGPPGPWVCTATAVWGAAHLLATAREAMPATSSLLLLSLADHVTLDPEAAGGPLEVRSGVKLCLYGNPDPGAAGPTTQLDFAGIESAVSTTAGFVQLQDLVLLGLPYPARVGNLVQAVAAWVHAVEIVRLPAWMVGRVPAAVRLSVVRCALVLPSAEAAWWRAAIAAEAAAPGGAGPYLDRDWSMAVKPAADPAAAGAPPLIAGRRPVSIQDESVKPSRSLASCVMWSIEEARASASPRAAAVAAAWPLGSQYDQPSEAAQLKLRDFRILGLRAPESDLVSQCRSSPTGVTVLVPSEWHISPVLDGMEGATGNGTLLVSFLGWAKTKLPNDSPCALMGWPASQTGRRITWDMQVGVGV</sequence>
<reference evidence="2" key="1">
    <citation type="journal article" date="2016" name="Nat. Commun.">
        <title>The Gonium pectorale genome demonstrates co-option of cell cycle regulation during the evolution of multicellularity.</title>
        <authorList>
            <person name="Hanschen E.R."/>
            <person name="Marriage T.N."/>
            <person name="Ferris P.J."/>
            <person name="Hamaji T."/>
            <person name="Toyoda A."/>
            <person name="Fujiyama A."/>
            <person name="Neme R."/>
            <person name="Noguchi H."/>
            <person name="Minakuchi Y."/>
            <person name="Suzuki M."/>
            <person name="Kawai-Toyooka H."/>
            <person name="Smith D.R."/>
            <person name="Sparks H."/>
            <person name="Anderson J."/>
            <person name="Bakaric R."/>
            <person name="Luria V."/>
            <person name="Karger A."/>
            <person name="Kirschner M.W."/>
            <person name="Durand P.M."/>
            <person name="Michod R.E."/>
            <person name="Nozaki H."/>
            <person name="Olson B.J."/>
        </authorList>
    </citation>
    <scope>NUCLEOTIDE SEQUENCE [LARGE SCALE GENOMIC DNA]</scope>
    <source>
        <strain evidence="2">NIES-2863</strain>
    </source>
</reference>
<gene>
    <name evidence="1" type="ORF">GPECTOR_107g147</name>
</gene>
<protein>
    <submittedName>
        <fullName evidence="1">Uncharacterized protein</fullName>
    </submittedName>
</protein>
<organism evidence="1 2">
    <name type="scientific">Gonium pectorale</name>
    <name type="common">Green alga</name>
    <dbReference type="NCBI Taxonomy" id="33097"/>
    <lineage>
        <taxon>Eukaryota</taxon>
        <taxon>Viridiplantae</taxon>
        <taxon>Chlorophyta</taxon>
        <taxon>core chlorophytes</taxon>
        <taxon>Chlorophyceae</taxon>
        <taxon>CS clade</taxon>
        <taxon>Chlamydomonadales</taxon>
        <taxon>Volvocaceae</taxon>
        <taxon>Gonium</taxon>
    </lineage>
</organism>
<keyword evidence="2" id="KW-1185">Reference proteome</keyword>